<name>A0A1G8FA46_9MICO</name>
<dbReference type="PRINTS" id="PR00598">
    <property type="entry name" value="HTHMARR"/>
</dbReference>
<dbReference type="Gene3D" id="1.10.10.10">
    <property type="entry name" value="Winged helix-like DNA-binding domain superfamily/Winged helix DNA-binding domain"/>
    <property type="match status" value="1"/>
</dbReference>
<dbReference type="InterPro" id="IPR036390">
    <property type="entry name" value="WH_DNA-bd_sf"/>
</dbReference>
<dbReference type="RefSeq" id="WP_092505289.1">
    <property type="nucleotide sequence ID" value="NZ_LT629695.1"/>
</dbReference>
<proteinExistence type="predicted"/>
<evidence type="ECO:0000256" key="2">
    <source>
        <dbReference type="ARBA" id="ARBA00023125"/>
    </source>
</evidence>
<dbReference type="AlphaFoldDB" id="A0A1G8FA46"/>
<feature type="domain" description="HTH marR-type" evidence="4">
    <location>
        <begin position="6"/>
        <end position="141"/>
    </location>
</feature>
<dbReference type="GO" id="GO:0006950">
    <property type="term" value="P:response to stress"/>
    <property type="evidence" value="ECO:0007669"/>
    <property type="project" value="TreeGrafter"/>
</dbReference>
<dbReference type="InterPro" id="IPR036388">
    <property type="entry name" value="WH-like_DNA-bd_sf"/>
</dbReference>
<dbReference type="GO" id="GO:0003700">
    <property type="term" value="F:DNA-binding transcription factor activity"/>
    <property type="evidence" value="ECO:0007669"/>
    <property type="project" value="InterPro"/>
</dbReference>
<dbReference type="SMART" id="SM00347">
    <property type="entry name" value="HTH_MARR"/>
    <property type="match status" value="1"/>
</dbReference>
<dbReference type="InterPro" id="IPR039422">
    <property type="entry name" value="MarR/SlyA-like"/>
</dbReference>
<dbReference type="PROSITE" id="PS01117">
    <property type="entry name" value="HTH_MARR_1"/>
    <property type="match status" value="1"/>
</dbReference>
<dbReference type="STRING" id="399736.SAMN04489720_2396"/>
<dbReference type="Pfam" id="PF12802">
    <property type="entry name" value="MarR_2"/>
    <property type="match status" value="1"/>
</dbReference>
<keyword evidence="1" id="KW-0805">Transcription regulation</keyword>
<dbReference type="EMBL" id="LT629695">
    <property type="protein sequence ID" value="SDH78978.1"/>
    <property type="molecule type" value="Genomic_DNA"/>
</dbReference>
<dbReference type="SUPFAM" id="SSF46785">
    <property type="entry name" value="Winged helix' DNA-binding domain"/>
    <property type="match status" value="1"/>
</dbReference>
<evidence type="ECO:0000256" key="3">
    <source>
        <dbReference type="ARBA" id="ARBA00023163"/>
    </source>
</evidence>
<accession>A0A1G8FA46</accession>
<evidence type="ECO:0000256" key="1">
    <source>
        <dbReference type="ARBA" id="ARBA00023015"/>
    </source>
</evidence>
<evidence type="ECO:0000313" key="6">
    <source>
        <dbReference type="Proteomes" id="UP000198822"/>
    </source>
</evidence>
<dbReference type="GO" id="GO:0003677">
    <property type="term" value="F:DNA binding"/>
    <property type="evidence" value="ECO:0007669"/>
    <property type="project" value="UniProtKB-KW"/>
</dbReference>
<dbReference type="InterPro" id="IPR000835">
    <property type="entry name" value="HTH_MarR-typ"/>
</dbReference>
<protein>
    <submittedName>
        <fullName evidence="5">MarR family protein</fullName>
    </submittedName>
</protein>
<keyword evidence="6" id="KW-1185">Reference proteome</keyword>
<dbReference type="OrthoDB" id="5072918at2"/>
<evidence type="ECO:0000259" key="4">
    <source>
        <dbReference type="PROSITE" id="PS50995"/>
    </source>
</evidence>
<dbReference type="PANTHER" id="PTHR33164:SF43">
    <property type="entry name" value="HTH-TYPE TRANSCRIPTIONAL REPRESSOR YETL"/>
    <property type="match status" value="1"/>
</dbReference>
<dbReference type="PANTHER" id="PTHR33164">
    <property type="entry name" value="TRANSCRIPTIONAL REGULATOR, MARR FAMILY"/>
    <property type="match status" value="1"/>
</dbReference>
<sequence>MPASARTALVERFLADRSALGRVMALERMQPWLDVPLTMAQLRVLLLVAGGVATTGSALATALDVTPATVSTSVDRLVEAGYLRREESADDRRVRHLAPTERGAELHARLADRHEATDEVLDLVADDDLAALVQGFAALRAAIETVAERRRSAERD</sequence>
<dbReference type="PROSITE" id="PS50995">
    <property type="entry name" value="HTH_MARR_2"/>
    <property type="match status" value="1"/>
</dbReference>
<keyword evidence="2" id="KW-0238">DNA-binding</keyword>
<evidence type="ECO:0000313" key="5">
    <source>
        <dbReference type="EMBL" id="SDH78978.1"/>
    </source>
</evidence>
<dbReference type="InterPro" id="IPR023187">
    <property type="entry name" value="Tscrpt_reg_MarR-type_CS"/>
</dbReference>
<dbReference type="Proteomes" id="UP000198822">
    <property type="component" value="Chromosome I"/>
</dbReference>
<reference evidence="6" key="1">
    <citation type="submission" date="2016-10" db="EMBL/GenBank/DDBJ databases">
        <authorList>
            <person name="Varghese N."/>
            <person name="Submissions S."/>
        </authorList>
    </citation>
    <scope>NUCLEOTIDE SEQUENCE [LARGE SCALE GENOMIC DNA]</scope>
    <source>
        <strain evidence="6">DSM 22002</strain>
    </source>
</reference>
<keyword evidence="3" id="KW-0804">Transcription</keyword>
<organism evidence="5 6">
    <name type="scientific">Agrococcus jejuensis</name>
    <dbReference type="NCBI Taxonomy" id="399736"/>
    <lineage>
        <taxon>Bacteria</taxon>
        <taxon>Bacillati</taxon>
        <taxon>Actinomycetota</taxon>
        <taxon>Actinomycetes</taxon>
        <taxon>Micrococcales</taxon>
        <taxon>Microbacteriaceae</taxon>
        <taxon>Agrococcus</taxon>
    </lineage>
</organism>
<gene>
    <name evidence="5" type="ORF">SAMN04489720_2396</name>
</gene>